<protein>
    <submittedName>
        <fullName evidence="1">Uncharacterized protein</fullName>
    </submittedName>
</protein>
<dbReference type="Proteomes" id="UP000327157">
    <property type="component" value="Chromosome 6"/>
</dbReference>
<accession>A0A5N5I573</accession>
<dbReference type="OrthoDB" id="1933480at2759"/>
<dbReference type="AlphaFoldDB" id="A0A5N5I573"/>
<sequence>MCGIAALSPAKIKFKQLYPMKGSWGTLASSTPKKLGNNDNGEGGIVTKEKTQPMVAFSRPPPLPPVFGPLLLLSLLETWSSRDSNDD</sequence>
<proteinExistence type="predicted"/>
<keyword evidence="2" id="KW-1185">Reference proteome</keyword>
<organism evidence="1 2">
    <name type="scientific">Pyrus ussuriensis x Pyrus communis</name>
    <dbReference type="NCBI Taxonomy" id="2448454"/>
    <lineage>
        <taxon>Eukaryota</taxon>
        <taxon>Viridiplantae</taxon>
        <taxon>Streptophyta</taxon>
        <taxon>Embryophyta</taxon>
        <taxon>Tracheophyta</taxon>
        <taxon>Spermatophyta</taxon>
        <taxon>Magnoliopsida</taxon>
        <taxon>eudicotyledons</taxon>
        <taxon>Gunneridae</taxon>
        <taxon>Pentapetalae</taxon>
        <taxon>rosids</taxon>
        <taxon>fabids</taxon>
        <taxon>Rosales</taxon>
        <taxon>Rosaceae</taxon>
        <taxon>Amygdaloideae</taxon>
        <taxon>Maleae</taxon>
        <taxon>Pyrus</taxon>
    </lineage>
</organism>
<reference evidence="1 2" key="1">
    <citation type="submission" date="2019-09" db="EMBL/GenBank/DDBJ databases">
        <authorList>
            <person name="Ou C."/>
        </authorList>
    </citation>
    <scope>NUCLEOTIDE SEQUENCE [LARGE SCALE GENOMIC DNA]</scope>
    <source>
        <strain evidence="1">S2</strain>
        <tissue evidence="1">Leaf</tissue>
    </source>
</reference>
<evidence type="ECO:0000313" key="1">
    <source>
        <dbReference type="EMBL" id="KAB2632780.1"/>
    </source>
</evidence>
<evidence type="ECO:0000313" key="2">
    <source>
        <dbReference type="Proteomes" id="UP000327157"/>
    </source>
</evidence>
<gene>
    <name evidence="1" type="ORF">D8674_029027</name>
</gene>
<reference evidence="2" key="2">
    <citation type="submission" date="2019-10" db="EMBL/GenBank/DDBJ databases">
        <title>A de novo genome assembly of a pear dwarfing rootstock.</title>
        <authorList>
            <person name="Wang F."/>
            <person name="Wang J."/>
            <person name="Li S."/>
            <person name="Zhang Y."/>
            <person name="Fang M."/>
            <person name="Ma L."/>
            <person name="Zhao Y."/>
            <person name="Jiang S."/>
        </authorList>
    </citation>
    <scope>NUCLEOTIDE SEQUENCE [LARGE SCALE GENOMIC DNA]</scope>
</reference>
<reference evidence="1 2" key="3">
    <citation type="submission" date="2019-11" db="EMBL/GenBank/DDBJ databases">
        <title>A de novo genome assembly of a pear dwarfing rootstock.</title>
        <authorList>
            <person name="Wang F."/>
            <person name="Wang J."/>
            <person name="Li S."/>
            <person name="Zhang Y."/>
            <person name="Fang M."/>
            <person name="Ma L."/>
            <person name="Zhao Y."/>
            <person name="Jiang S."/>
        </authorList>
    </citation>
    <scope>NUCLEOTIDE SEQUENCE [LARGE SCALE GENOMIC DNA]</scope>
    <source>
        <strain evidence="1">S2</strain>
        <tissue evidence="1">Leaf</tissue>
    </source>
</reference>
<dbReference type="EMBL" id="SMOL01000120">
    <property type="protein sequence ID" value="KAB2632780.1"/>
    <property type="molecule type" value="Genomic_DNA"/>
</dbReference>
<comment type="caution">
    <text evidence="1">The sequence shown here is derived from an EMBL/GenBank/DDBJ whole genome shotgun (WGS) entry which is preliminary data.</text>
</comment>
<name>A0A5N5I573_9ROSA</name>